<proteinExistence type="predicted"/>
<sequence length="331" mass="37447">MEDVLSPVLHQHSDLAVPAVAKFHPPPHQQFDGAVSTFPHQQFDAAVSTFPHQQFDDATLNFDDHFFSWLQQFDDATSTVPHQPFDDATSTVPHQPFADTVSTIPHQPFADTVSTVPHQQFDDATFTNLHQPSDAAVSTLSHPPVFTFHELFLPLNQQFDAAVPTVDEFLKFHDDVNGQLKLIYPDGLASAMENRDAIWLEKNELPTEVFGLLDFLPKKELLLVQMATFRWLDYVDQYSTKNSLGSMPLLKALKEVGYDDEILIKPKTFQSLLANALMKVWGYTLEDFKTLNKQSDQESALSLALAQWIRTHENGNVNANVSGKKRKEREF</sequence>
<evidence type="ECO:0000313" key="2">
    <source>
        <dbReference type="Proteomes" id="UP001157938"/>
    </source>
</evidence>
<accession>A0ABN8BSG5</accession>
<organism evidence="1 2">
    <name type="scientific">Peronospora farinosa</name>
    <dbReference type="NCBI Taxonomy" id="134698"/>
    <lineage>
        <taxon>Eukaryota</taxon>
        <taxon>Sar</taxon>
        <taxon>Stramenopiles</taxon>
        <taxon>Oomycota</taxon>
        <taxon>Peronosporomycetes</taxon>
        <taxon>Peronosporales</taxon>
        <taxon>Peronosporaceae</taxon>
        <taxon>Peronospora</taxon>
    </lineage>
</organism>
<dbReference type="Proteomes" id="UP001157938">
    <property type="component" value="Unassembled WGS sequence"/>
</dbReference>
<reference evidence="1 2" key="1">
    <citation type="submission" date="2021-11" db="EMBL/GenBank/DDBJ databases">
        <authorList>
            <person name="Islam A."/>
            <person name="Islam S."/>
            <person name="Flora M.S."/>
            <person name="Rahman M."/>
            <person name="Ziaur R.M."/>
            <person name="Epstein J.H."/>
            <person name="Hassan M."/>
            <person name="Klassen M."/>
            <person name="Woodard K."/>
            <person name="Webb A."/>
            <person name="Webby R.J."/>
            <person name="El Zowalaty M.E."/>
        </authorList>
    </citation>
    <scope>NUCLEOTIDE SEQUENCE [LARGE SCALE GENOMIC DNA]</scope>
    <source>
        <strain evidence="1">Pf1</strain>
    </source>
</reference>
<gene>
    <name evidence="1" type="ORF">PFR001_LOCUS488</name>
</gene>
<dbReference type="EMBL" id="CAKLBC010000086">
    <property type="protein sequence ID" value="CAH0484747.1"/>
    <property type="molecule type" value="Genomic_DNA"/>
</dbReference>
<comment type="caution">
    <text evidence="1">The sequence shown here is derived from an EMBL/GenBank/DDBJ whole genome shotgun (WGS) entry which is preliminary data.</text>
</comment>
<name>A0ABN8BSG5_9STRA</name>
<evidence type="ECO:0000313" key="1">
    <source>
        <dbReference type="EMBL" id="CAH0484747.1"/>
    </source>
</evidence>
<protein>
    <submittedName>
        <fullName evidence="1">Uncharacterized protein</fullName>
    </submittedName>
</protein>
<keyword evidence="2" id="KW-1185">Reference proteome</keyword>